<dbReference type="EMBL" id="KZ503117">
    <property type="protein sequence ID" value="PKU68225.1"/>
    <property type="molecule type" value="Genomic_DNA"/>
</dbReference>
<dbReference type="GO" id="GO:0004523">
    <property type="term" value="F:RNA-DNA hybrid ribonuclease activity"/>
    <property type="evidence" value="ECO:0007669"/>
    <property type="project" value="InterPro"/>
</dbReference>
<evidence type="ECO:0000259" key="2">
    <source>
        <dbReference type="Pfam" id="PF13966"/>
    </source>
</evidence>
<dbReference type="InterPro" id="IPR036397">
    <property type="entry name" value="RNaseH_sf"/>
</dbReference>
<accession>A0A2I0VXU0</accession>
<dbReference type="PANTHER" id="PTHR33116">
    <property type="entry name" value="REVERSE TRANSCRIPTASE ZINC-BINDING DOMAIN-CONTAINING PROTEIN-RELATED-RELATED"/>
    <property type="match status" value="1"/>
</dbReference>
<dbReference type="Proteomes" id="UP000233837">
    <property type="component" value="Unassembled WGS sequence"/>
</dbReference>
<reference evidence="3 4" key="1">
    <citation type="journal article" date="2016" name="Sci. Rep.">
        <title>The Dendrobium catenatum Lindl. genome sequence provides insights into polysaccharide synthase, floral development and adaptive evolution.</title>
        <authorList>
            <person name="Zhang G.Q."/>
            <person name="Xu Q."/>
            <person name="Bian C."/>
            <person name="Tsai W.C."/>
            <person name="Yeh C.M."/>
            <person name="Liu K.W."/>
            <person name="Yoshida K."/>
            <person name="Zhang L.S."/>
            <person name="Chang S.B."/>
            <person name="Chen F."/>
            <person name="Shi Y."/>
            <person name="Su Y.Y."/>
            <person name="Zhang Y.Q."/>
            <person name="Chen L.J."/>
            <person name="Yin Y."/>
            <person name="Lin M."/>
            <person name="Huang H."/>
            <person name="Deng H."/>
            <person name="Wang Z.W."/>
            <person name="Zhu S.L."/>
            <person name="Zhao X."/>
            <person name="Deng C."/>
            <person name="Niu S.C."/>
            <person name="Huang J."/>
            <person name="Wang M."/>
            <person name="Liu G.H."/>
            <person name="Yang H.J."/>
            <person name="Xiao X.J."/>
            <person name="Hsiao Y.Y."/>
            <person name="Wu W.L."/>
            <person name="Chen Y.Y."/>
            <person name="Mitsuda N."/>
            <person name="Ohme-Takagi M."/>
            <person name="Luo Y.B."/>
            <person name="Van de Peer Y."/>
            <person name="Liu Z.J."/>
        </authorList>
    </citation>
    <scope>NUCLEOTIDE SEQUENCE [LARGE SCALE GENOMIC DNA]</scope>
    <source>
        <tissue evidence="3">The whole plant</tissue>
    </source>
</reference>
<reference evidence="3 4" key="2">
    <citation type="journal article" date="2017" name="Nature">
        <title>The Apostasia genome and the evolution of orchids.</title>
        <authorList>
            <person name="Zhang G.Q."/>
            <person name="Liu K.W."/>
            <person name="Li Z."/>
            <person name="Lohaus R."/>
            <person name="Hsiao Y.Y."/>
            <person name="Niu S.C."/>
            <person name="Wang J.Y."/>
            <person name="Lin Y.C."/>
            <person name="Xu Q."/>
            <person name="Chen L.J."/>
            <person name="Yoshida K."/>
            <person name="Fujiwara S."/>
            <person name="Wang Z.W."/>
            <person name="Zhang Y.Q."/>
            <person name="Mitsuda N."/>
            <person name="Wang M."/>
            <person name="Liu G.H."/>
            <person name="Pecoraro L."/>
            <person name="Huang H.X."/>
            <person name="Xiao X.J."/>
            <person name="Lin M."/>
            <person name="Wu X.Y."/>
            <person name="Wu W.L."/>
            <person name="Chen Y.Y."/>
            <person name="Chang S.B."/>
            <person name="Sakamoto S."/>
            <person name="Ohme-Takagi M."/>
            <person name="Yagi M."/>
            <person name="Zeng S.J."/>
            <person name="Shen C.Y."/>
            <person name="Yeh C.M."/>
            <person name="Luo Y.B."/>
            <person name="Tsai W.C."/>
            <person name="Van de Peer Y."/>
            <person name="Liu Z.J."/>
        </authorList>
    </citation>
    <scope>NUCLEOTIDE SEQUENCE [LARGE SCALE GENOMIC DNA]</scope>
    <source>
        <tissue evidence="3">The whole plant</tissue>
    </source>
</reference>
<organism evidence="3 4">
    <name type="scientific">Dendrobium catenatum</name>
    <dbReference type="NCBI Taxonomy" id="906689"/>
    <lineage>
        <taxon>Eukaryota</taxon>
        <taxon>Viridiplantae</taxon>
        <taxon>Streptophyta</taxon>
        <taxon>Embryophyta</taxon>
        <taxon>Tracheophyta</taxon>
        <taxon>Spermatophyta</taxon>
        <taxon>Magnoliopsida</taxon>
        <taxon>Liliopsida</taxon>
        <taxon>Asparagales</taxon>
        <taxon>Orchidaceae</taxon>
        <taxon>Epidendroideae</taxon>
        <taxon>Malaxideae</taxon>
        <taxon>Dendrobiinae</taxon>
        <taxon>Dendrobium</taxon>
    </lineage>
</organism>
<dbReference type="Pfam" id="PF13456">
    <property type="entry name" value="RVT_3"/>
    <property type="match status" value="1"/>
</dbReference>
<dbReference type="GO" id="GO:0003676">
    <property type="term" value="F:nucleic acid binding"/>
    <property type="evidence" value="ECO:0007669"/>
    <property type="project" value="InterPro"/>
</dbReference>
<dbReference type="InterPro" id="IPR026960">
    <property type="entry name" value="RVT-Znf"/>
</dbReference>
<dbReference type="PANTHER" id="PTHR33116:SF78">
    <property type="entry name" value="OS12G0587133 PROTEIN"/>
    <property type="match status" value="1"/>
</dbReference>
<dbReference type="CDD" id="cd06222">
    <property type="entry name" value="RNase_H_like"/>
    <property type="match status" value="1"/>
</dbReference>
<dbReference type="Gene3D" id="3.30.420.10">
    <property type="entry name" value="Ribonuclease H-like superfamily/Ribonuclease H"/>
    <property type="match status" value="1"/>
</dbReference>
<dbReference type="STRING" id="906689.A0A2I0VXU0"/>
<dbReference type="AlphaFoldDB" id="A0A2I0VXU0"/>
<feature type="domain" description="Reverse transcriptase zinc-binding" evidence="2">
    <location>
        <begin position="329"/>
        <end position="388"/>
    </location>
</feature>
<feature type="domain" description="RNase H type-1" evidence="1">
    <location>
        <begin position="501"/>
        <end position="624"/>
    </location>
</feature>
<evidence type="ECO:0000259" key="1">
    <source>
        <dbReference type="Pfam" id="PF13456"/>
    </source>
</evidence>
<dbReference type="Pfam" id="PF13966">
    <property type="entry name" value="zf-RVT"/>
    <property type="match status" value="1"/>
</dbReference>
<protein>
    <submittedName>
        <fullName evidence="3">Ribonuclease H protein</fullName>
    </submittedName>
</protein>
<dbReference type="InterPro" id="IPR002156">
    <property type="entry name" value="RNaseH_domain"/>
</dbReference>
<proteinExistence type="predicted"/>
<dbReference type="InterPro" id="IPR044730">
    <property type="entry name" value="RNase_H-like_dom_plant"/>
</dbReference>
<sequence length="657" mass="76065">MENYCCWTGQIINNNKSSLIFSRNTCRRRKKRISMLLGIKETKDLYYLEIKLTQRRRSATDFLHILEKATNKLSVWGKKFISTAGRITLIKSVIQALPVYYSTLSLVPISVLKKLVKMCRDFLWNKGDGNNGLHYVAWKDLCKPLKLGGMGIQSAVESVEPLRAKLVWKFYNEPNSLLSKSIYAKHGNQFLHSVRSHNSSPTWKLYLSGAKALKHIVKWNIMDGVSINIMKDIWLLDRKLECWPTFISNDIDNISNLSNFITEGTWNAEELKKYFGFDLVNLICNQKIDNDIHEDKLELLNSHSGFTLSALIKNANSEKMEIDLHWINGWSCLKKLKLNPRVHHFWWRLQKNALPTRDFLNQRKLVDGNLCPRVCCLVEDANHIATNCFRLNLLINKANSWGFEIPSFLNLNVVISFLKDKSFNKSFIKNLYCSLVFTSWKSRNTLIHEGKEMDDGFIVTNAITYASTSFSYIHSNHWNANQQMLTPYSWHPPPPGWIKINIDAALHCSKNAGIGGILRDHRGRMLLAYGFSLVHWDIRKLEWLAVRSIGNIIEDWKLKSKGIIVEGDNYNVMKHFKNLSNLDKRRLNKSSKEDFDFLNNFEVILFKYVSINCNKVAHWCANHAFNGNFTWDTLEVKKVPPTFFSLLKEESDRSSIT</sequence>
<keyword evidence="4" id="KW-1185">Reference proteome</keyword>
<name>A0A2I0VXU0_9ASPA</name>
<evidence type="ECO:0000313" key="3">
    <source>
        <dbReference type="EMBL" id="PKU68225.1"/>
    </source>
</evidence>
<evidence type="ECO:0000313" key="4">
    <source>
        <dbReference type="Proteomes" id="UP000233837"/>
    </source>
</evidence>
<gene>
    <name evidence="3" type="ORF">MA16_Dca022992</name>
</gene>